<accession>A0A1I7USE0</accession>
<sequence>MGSNFFIFACVLVGFVSAQFLFEQLSLDEFGRHDFQFRESGKQMMAIQDAHHRDFRKMRERNRQPPHQWGKGRKVIENAVAMGEVSCRFFMDFDGNFPSFKRRSSNNFQVKSVEVFDESTGEQYPVIMKGNDFVAFHENLTHVREKRFVTIRIKHTGCVELDNGCEAETTYSTSFRRSGIADKQSFIEMNVATKVYEEKCSILKRIFNFWPFNRLF</sequence>
<protein>
    <submittedName>
        <fullName evidence="3">Uncharacterized protein</fullName>
    </submittedName>
</protein>
<evidence type="ECO:0000313" key="2">
    <source>
        <dbReference type="Proteomes" id="UP000095282"/>
    </source>
</evidence>
<feature type="chain" id="PRO_5009309405" evidence="1">
    <location>
        <begin position="19"/>
        <end position="216"/>
    </location>
</feature>
<reference evidence="3" key="1">
    <citation type="submission" date="2016-11" db="UniProtKB">
        <authorList>
            <consortium name="WormBaseParasite"/>
        </authorList>
    </citation>
    <scope>IDENTIFICATION</scope>
</reference>
<keyword evidence="2" id="KW-1185">Reference proteome</keyword>
<name>A0A1I7USE0_9PELO</name>
<proteinExistence type="predicted"/>
<feature type="signal peptide" evidence="1">
    <location>
        <begin position="1"/>
        <end position="18"/>
    </location>
</feature>
<dbReference type="AlphaFoldDB" id="A0A1I7USE0"/>
<organism evidence="2 3">
    <name type="scientific">Caenorhabditis tropicalis</name>
    <dbReference type="NCBI Taxonomy" id="1561998"/>
    <lineage>
        <taxon>Eukaryota</taxon>
        <taxon>Metazoa</taxon>
        <taxon>Ecdysozoa</taxon>
        <taxon>Nematoda</taxon>
        <taxon>Chromadorea</taxon>
        <taxon>Rhabditida</taxon>
        <taxon>Rhabditina</taxon>
        <taxon>Rhabditomorpha</taxon>
        <taxon>Rhabditoidea</taxon>
        <taxon>Rhabditidae</taxon>
        <taxon>Peloderinae</taxon>
        <taxon>Caenorhabditis</taxon>
    </lineage>
</organism>
<evidence type="ECO:0000313" key="3">
    <source>
        <dbReference type="WBParaSite" id="Csp11.Scaffold630.g18871.t1"/>
    </source>
</evidence>
<dbReference type="Proteomes" id="UP000095282">
    <property type="component" value="Unplaced"/>
</dbReference>
<dbReference type="eggNOG" id="ENOG502TIEH">
    <property type="taxonomic scope" value="Eukaryota"/>
</dbReference>
<keyword evidence="1" id="KW-0732">Signal</keyword>
<evidence type="ECO:0000256" key="1">
    <source>
        <dbReference type="SAM" id="SignalP"/>
    </source>
</evidence>
<dbReference type="WBParaSite" id="Csp11.Scaffold630.g18871.t1">
    <property type="protein sequence ID" value="Csp11.Scaffold630.g18871.t1"/>
    <property type="gene ID" value="Csp11.Scaffold630.g18871"/>
</dbReference>